<dbReference type="InterPro" id="IPR014756">
    <property type="entry name" value="Ig_E-set"/>
</dbReference>
<dbReference type="CDD" id="cd00063">
    <property type="entry name" value="FN3"/>
    <property type="match status" value="2"/>
</dbReference>
<evidence type="ECO:0000256" key="5">
    <source>
        <dbReference type="ARBA" id="ARBA00023277"/>
    </source>
</evidence>
<organism evidence="10 11">
    <name type="scientific">Priestia taiwanensis</name>
    <dbReference type="NCBI Taxonomy" id="1347902"/>
    <lineage>
        <taxon>Bacteria</taxon>
        <taxon>Bacillati</taxon>
        <taxon>Bacillota</taxon>
        <taxon>Bacilli</taxon>
        <taxon>Bacillales</taxon>
        <taxon>Bacillaceae</taxon>
        <taxon>Priestia</taxon>
    </lineage>
</organism>
<dbReference type="PROSITE" id="PS50853">
    <property type="entry name" value="FN3"/>
    <property type="match status" value="2"/>
</dbReference>
<dbReference type="Pfam" id="PF02839">
    <property type="entry name" value="CBM_5_12"/>
    <property type="match status" value="2"/>
</dbReference>
<reference evidence="10" key="2">
    <citation type="submission" date="2020-09" db="EMBL/GenBank/DDBJ databases">
        <authorList>
            <person name="Sun Q."/>
            <person name="Zhou Y."/>
        </authorList>
    </citation>
    <scope>NUCLEOTIDE SEQUENCE</scope>
    <source>
        <strain evidence="10">CGMCC 1.12698</strain>
    </source>
</reference>
<reference evidence="10" key="1">
    <citation type="journal article" date="2014" name="Int. J. Syst. Evol. Microbiol.">
        <title>Complete genome sequence of Corynebacterium casei LMG S-19264T (=DSM 44701T), isolated from a smear-ripened cheese.</title>
        <authorList>
            <consortium name="US DOE Joint Genome Institute (JGI-PGF)"/>
            <person name="Walter F."/>
            <person name="Albersmeier A."/>
            <person name="Kalinowski J."/>
            <person name="Ruckert C."/>
        </authorList>
    </citation>
    <scope>NUCLEOTIDE SEQUENCE</scope>
    <source>
        <strain evidence="10">CGMCC 1.12698</strain>
    </source>
</reference>
<feature type="chain" id="PRO_5036927578" evidence="8">
    <location>
        <begin position="31"/>
        <end position="482"/>
    </location>
</feature>
<dbReference type="CDD" id="cd21177">
    <property type="entry name" value="LPMO_AA10"/>
    <property type="match status" value="1"/>
</dbReference>
<dbReference type="RefSeq" id="WP_188388033.1">
    <property type="nucleotide sequence ID" value="NZ_BMFK01000001.1"/>
</dbReference>
<evidence type="ECO:0000256" key="3">
    <source>
        <dbReference type="ARBA" id="ARBA00022729"/>
    </source>
</evidence>
<dbReference type="Proteomes" id="UP000605259">
    <property type="component" value="Unassembled WGS sequence"/>
</dbReference>
<dbReference type="Gene3D" id="2.60.40.10">
    <property type="entry name" value="Immunoglobulins"/>
    <property type="match status" value="2"/>
</dbReference>
<dbReference type="InterPro" id="IPR004302">
    <property type="entry name" value="Cellulose/chitin-bd_N"/>
</dbReference>
<dbReference type="AlphaFoldDB" id="A0A917ENT4"/>
<evidence type="ECO:0000256" key="2">
    <source>
        <dbReference type="ARBA" id="ARBA00022525"/>
    </source>
</evidence>
<dbReference type="SUPFAM" id="SSF81296">
    <property type="entry name" value="E set domains"/>
    <property type="match status" value="1"/>
</dbReference>
<keyword evidence="11" id="KW-1185">Reference proteome</keyword>
<dbReference type="InterPro" id="IPR051024">
    <property type="entry name" value="GlcNAc_Chitin_IntDeg"/>
</dbReference>
<evidence type="ECO:0000313" key="11">
    <source>
        <dbReference type="Proteomes" id="UP000605259"/>
    </source>
</evidence>
<evidence type="ECO:0000256" key="7">
    <source>
        <dbReference type="ARBA" id="ARBA00023326"/>
    </source>
</evidence>
<dbReference type="SUPFAM" id="SSF49265">
    <property type="entry name" value="Fibronectin type III"/>
    <property type="match status" value="1"/>
</dbReference>
<comment type="subcellular location">
    <subcellularLocation>
        <location evidence="1">Secreted</location>
    </subcellularLocation>
</comment>
<dbReference type="GO" id="GO:0030246">
    <property type="term" value="F:carbohydrate binding"/>
    <property type="evidence" value="ECO:0007669"/>
    <property type="project" value="InterPro"/>
</dbReference>
<gene>
    <name evidence="10" type="ORF">GCM10007140_18040</name>
</gene>
<evidence type="ECO:0000259" key="9">
    <source>
        <dbReference type="PROSITE" id="PS50853"/>
    </source>
</evidence>
<dbReference type="GO" id="GO:0004553">
    <property type="term" value="F:hydrolase activity, hydrolyzing O-glycosyl compounds"/>
    <property type="evidence" value="ECO:0007669"/>
    <property type="project" value="InterPro"/>
</dbReference>
<dbReference type="PANTHER" id="PTHR34823:SF1">
    <property type="entry name" value="CHITIN-BINDING TYPE-4 DOMAIN-CONTAINING PROTEIN"/>
    <property type="match status" value="1"/>
</dbReference>
<dbReference type="EMBL" id="BMFK01000001">
    <property type="protein sequence ID" value="GGE68346.1"/>
    <property type="molecule type" value="Genomic_DNA"/>
</dbReference>
<evidence type="ECO:0000256" key="8">
    <source>
        <dbReference type="SAM" id="SignalP"/>
    </source>
</evidence>
<proteinExistence type="predicted"/>
<protein>
    <submittedName>
        <fullName evidence="10">Chitin-binding protein</fullName>
    </submittedName>
</protein>
<dbReference type="SMART" id="SM00060">
    <property type="entry name" value="FN3"/>
    <property type="match status" value="2"/>
</dbReference>
<feature type="domain" description="Fibronectin type-III" evidence="9">
    <location>
        <begin position="207"/>
        <end position="292"/>
    </location>
</feature>
<comment type="caution">
    <text evidence="10">The sequence shown here is derived from an EMBL/GenBank/DDBJ whole genome shotgun (WGS) entry which is preliminary data.</text>
</comment>
<name>A0A917ENT4_9BACI</name>
<dbReference type="SMART" id="SM00495">
    <property type="entry name" value="ChtBD3"/>
    <property type="match status" value="2"/>
</dbReference>
<keyword evidence="4" id="KW-0378">Hydrolase</keyword>
<dbReference type="FunFam" id="2.70.50.50:FF:000001">
    <property type="entry name" value="Chitin-binding protein"/>
    <property type="match status" value="1"/>
</dbReference>
<accession>A0A917ENT4</accession>
<evidence type="ECO:0000313" key="10">
    <source>
        <dbReference type="EMBL" id="GGE68346.1"/>
    </source>
</evidence>
<dbReference type="Gene3D" id="2.70.50.50">
    <property type="entry name" value="chitin-binding protein cbp21"/>
    <property type="match status" value="1"/>
</dbReference>
<dbReference type="Pfam" id="PF00041">
    <property type="entry name" value="fn3"/>
    <property type="match status" value="2"/>
</dbReference>
<dbReference type="FunFam" id="2.60.40.10:FF:001114">
    <property type="entry name" value="Chitinase A1"/>
    <property type="match status" value="2"/>
</dbReference>
<dbReference type="InterPro" id="IPR003610">
    <property type="entry name" value="CBM5/12"/>
</dbReference>
<dbReference type="GO" id="GO:0000272">
    <property type="term" value="P:polysaccharide catabolic process"/>
    <property type="evidence" value="ECO:0007669"/>
    <property type="project" value="UniProtKB-KW"/>
</dbReference>
<keyword evidence="3 8" id="KW-0732">Signal</keyword>
<dbReference type="CDD" id="cd12215">
    <property type="entry name" value="ChiC_BD"/>
    <property type="match status" value="2"/>
</dbReference>
<dbReference type="SUPFAM" id="SSF51055">
    <property type="entry name" value="Carbohydrate binding domain"/>
    <property type="match status" value="2"/>
</dbReference>
<feature type="domain" description="Fibronectin type-III" evidence="9">
    <location>
        <begin position="302"/>
        <end position="387"/>
    </location>
</feature>
<dbReference type="InterPro" id="IPR013783">
    <property type="entry name" value="Ig-like_fold"/>
</dbReference>
<dbReference type="InterPro" id="IPR003961">
    <property type="entry name" value="FN3_dom"/>
</dbReference>
<evidence type="ECO:0000256" key="4">
    <source>
        <dbReference type="ARBA" id="ARBA00022801"/>
    </source>
</evidence>
<dbReference type="Gene3D" id="2.10.10.20">
    <property type="entry name" value="Carbohydrate-binding module superfamily 5/12"/>
    <property type="match status" value="2"/>
</dbReference>
<feature type="signal peptide" evidence="8">
    <location>
        <begin position="1"/>
        <end position="30"/>
    </location>
</feature>
<sequence>MTWKKKLLKIAPLAVCGIIGSLLFTNDASAHGYIDNGRSSLCKQGLNKNCGPIQYEPQSVEGIGNFPQSGPADGSIAGGGHFPDLDVQTATRWHKVNMTGGKNTFAWTFTAAHSTAEWKYYITKKGWDPNKPLTRADLEFISKVDGGNKQPAKKVSHVIDVPTDRTGYHVILGVWEIADTPNAFYQVVDVNLQNGGPVQPDTVAPSVPTNVASAAQTPTSIDLAWNASTDNIGVHHYDVYRNGVKIQTVTDTKVTDNFLTANTAYTYTVKAVDNAGNESNASAPITVKTKELPAVDTVAPSAPTSLHSMGETETTVDLMWNASTDNVGVKHYEIYRNGVKVKTVTGTTALDTGLQANTEYSYTVKAVDAAGNVSEVSNTLVVKTKQSTTNPGVAAWDRTKVYVKGNRVLFNGLEYEAKWWTLGNEPATSDAWKLVTPTATVDWNATKSYEGGERVVFEGKKYEAKWWTLNETPGTASVWRLI</sequence>
<keyword evidence="7" id="KW-0624">Polysaccharide degradation</keyword>
<evidence type="ECO:0000256" key="1">
    <source>
        <dbReference type="ARBA" id="ARBA00004613"/>
    </source>
</evidence>
<keyword evidence="6" id="KW-0326">Glycosidase</keyword>
<dbReference type="GO" id="GO:0005576">
    <property type="term" value="C:extracellular region"/>
    <property type="evidence" value="ECO:0007669"/>
    <property type="project" value="UniProtKB-SubCell"/>
</dbReference>
<evidence type="ECO:0000256" key="6">
    <source>
        <dbReference type="ARBA" id="ARBA00023295"/>
    </source>
</evidence>
<dbReference type="PANTHER" id="PTHR34823">
    <property type="entry name" value="GLCNAC-BINDING PROTEIN A"/>
    <property type="match status" value="1"/>
</dbReference>
<dbReference type="InterPro" id="IPR036116">
    <property type="entry name" value="FN3_sf"/>
</dbReference>
<dbReference type="InterPro" id="IPR036573">
    <property type="entry name" value="CBM_sf_5/12"/>
</dbReference>
<dbReference type="Pfam" id="PF03067">
    <property type="entry name" value="LPMO_10"/>
    <property type="match status" value="1"/>
</dbReference>
<keyword evidence="5" id="KW-0119">Carbohydrate metabolism</keyword>
<keyword evidence="2" id="KW-0964">Secreted</keyword>